<accession>A0ABC8J684</accession>
<organism evidence="1 2">
    <name type="scientific">Eruca vesicaria subsp. sativa</name>
    <name type="common">Garden rocket</name>
    <name type="synonym">Eruca sativa</name>
    <dbReference type="NCBI Taxonomy" id="29727"/>
    <lineage>
        <taxon>Eukaryota</taxon>
        <taxon>Viridiplantae</taxon>
        <taxon>Streptophyta</taxon>
        <taxon>Embryophyta</taxon>
        <taxon>Tracheophyta</taxon>
        <taxon>Spermatophyta</taxon>
        <taxon>Magnoliopsida</taxon>
        <taxon>eudicotyledons</taxon>
        <taxon>Gunneridae</taxon>
        <taxon>Pentapetalae</taxon>
        <taxon>rosids</taxon>
        <taxon>malvids</taxon>
        <taxon>Brassicales</taxon>
        <taxon>Brassicaceae</taxon>
        <taxon>Brassiceae</taxon>
        <taxon>Eruca</taxon>
    </lineage>
</organism>
<evidence type="ECO:0000313" key="1">
    <source>
        <dbReference type="EMBL" id="CAH8313163.1"/>
    </source>
</evidence>
<gene>
    <name evidence="1" type="ORF">ERUC_LOCUS6587</name>
</gene>
<dbReference type="EMBL" id="CAKOAT010077044">
    <property type="protein sequence ID" value="CAH8313163.1"/>
    <property type="molecule type" value="Genomic_DNA"/>
</dbReference>
<keyword evidence="2" id="KW-1185">Reference proteome</keyword>
<evidence type="ECO:0000313" key="2">
    <source>
        <dbReference type="Proteomes" id="UP001642260"/>
    </source>
</evidence>
<sequence length="87" mass="9903">MISSGFIGGEFHGVQDIKTLSLFSNISGQILTSLVMSPPKILDKFVHFLKDDLKKKDDELTTEKTSLLRKYLESLLMQKLIIKDYDP</sequence>
<dbReference type="AlphaFoldDB" id="A0ABC8J684"/>
<comment type="caution">
    <text evidence="1">The sequence shown here is derived from an EMBL/GenBank/DDBJ whole genome shotgun (WGS) entry which is preliminary data.</text>
</comment>
<name>A0ABC8J684_ERUVS</name>
<proteinExistence type="predicted"/>
<reference evidence="1 2" key="1">
    <citation type="submission" date="2022-03" db="EMBL/GenBank/DDBJ databases">
        <authorList>
            <person name="Macdonald S."/>
            <person name="Ahmed S."/>
            <person name="Newling K."/>
        </authorList>
    </citation>
    <scope>NUCLEOTIDE SEQUENCE [LARGE SCALE GENOMIC DNA]</scope>
</reference>
<protein>
    <submittedName>
        <fullName evidence="1">Uncharacterized protein</fullName>
    </submittedName>
</protein>
<dbReference type="Proteomes" id="UP001642260">
    <property type="component" value="Unassembled WGS sequence"/>
</dbReference>